<dbReference type="InterPro" id="IPR036866">
    <property type="entry name" value="RibonucZ/Hydroxyglut_hydro"/>
</dbReference>
<evidence type="ECO:0000313" key="2">
    <source>
        <dbReference type="EMBL" id="MBE9640365.1"/>
    </source>
</evidence>
<evidence type="ECO:0000313" key="3">
    <source>
        <dbReference type="Proteomes" id="UP000607796"/>
    </source>
</evidence>
<keyword evidence="3" id="KW-1185">Reference proteome</keyword>
<dbReference type="Gene3D" id="3.60.15.10">
    <property type="entry name" value="Ribonuclease Z/Hydroxyacylglutathione hydrolase-like"/>
    <property type="match status" value="1"/>
</dbReference>
<protein>
    <submittedName>
        <fullName evidence="2">MBL fold metallo-hydrolase</fullName>
    </submittedName>
</protein>
<organism evidence="2 3">
    <name type="scientific">Salipiger mangrovisoli</name>
    <dbReference type="NCBI Taxonomy" id="2865933"/>
    <lineage>
        <taxon>Bacteria</taxon>
        <taxon>Pseudomonadati</taxon>
        <taxon>Pseudomonadota</taxon>
        <taxon>Alphaproteobacteria</taxon>
        <taxon>Rhodobacterales</taxon>
        <taxon>Roseobacteraceae</taxon>
        <taxon>Salipiger</taxon>
    </lineage>
</organism>
<sequence>MRFNRYHSGPVSAHFDGTRFQSPGHSTDRSFADLVRWYRSGQRAKWPTHVPVTPVVPVARSESLRITMIGHASILIQIAGLNILTDPVWSERASPFSFAGPRRVTAPGIDFEHLPPIDVVLLSHNHYDHLDVATLKRLQERHRPQMVMPLGTEVTVAKAVRDARIMTGDWHDSFDVGANVSVSLTPANHWSARGLGDRRMALWSGFWIEAPRRRIWFAGDTGYGDGSIFREIRARYGAPEVALIPIGAYEPRWFMAPQHVAPEEAVRILTDVDAGQALGIHWGTFQLTDEPREEPVALLSASLEAAGIPQERFRALAPGDVHDHP</sequence>
<dbReference type="Proteomes" id="UP000607796">
    <property type="component" value="Unassembled WGS sequence"/>
</dbReference>
<dbReference type="EMBL" id="JADFFK010000031">
    <property type="protein sequence ID" value="MBE9640365.1"/>
    <property type="molecule type" value="Genomic_DNA"/>
</dbReference>
<evidence type="ECO:0000259" key="1">
    <source>
        <dbReference type="Pfam" id="PF12706"/>
    </source>
</evidence>
<dbReference type="InterPro" id="IPR001279">
    <property type="entry name" value="Metallo-B-lactamas"/>
</dbReference>
<name>A0ABR9X9R8_9RHOB</name>
<dbReference type="InterPro" id="IPR024884">
    <property type="entry name" value="NAPE-PLD"/>
</dbReference>
<dbReference type="PANTHER" id="PTHR15032">
    <property type="entry name" value="N-ACYL-PHOSPHATIDYLETHANOLAMINE-HYDROLYZING PHOSPHOLIPASE D"/>
    <property type="match status" value="1"/>
</dbReference>
<gene>
    <name evidence="2" type="ORF">IQ782_26275</name>
</gene>
<dbReference type="RefSeq" id="WP_194137635.1">
    <property type="nucleotide sequence ID" value="NZ_JADFFK010000031.1"/>
</dbReference>
<dbReference type="Pfam" id="PF12706">
    <property type="entry name" value="Lactamase_B_2"/>
    <property type="match status" value="1"/>
</dbReference>
<proteinExistence type="predicted"/>
<dbReference type="PIRSF" id="PIRSF038896">
    <property type="entry name" value="NAPE-PLD"/>
    <property type="match status" value="1"/>
</dbReference>
<dbReference type="PANTHER" id="PTHR15032:SF4">
    <property type="entry name" value="N-ACYL-PHOSPHATIDYLETHANOLAMINE-HYDROLYZING PHOSPHOLIPASE D"/>
    <property type="match status" value="1"/>
</dbReference>
<feature type="domain" description="Metallo-beta-lactamase" evidence="1">
    <location>
        <begin position="82"/>
        <end position="282"/>
    </location>
</feature>
<comment type="caution">
    <text evidence="2">The sequence shown here is derived from an EMBL/GenBank/DDBJ whole genome shotgun (WGS) entry which is preliminary data.</text>
</comment>
<dbReference type="SUPFAM" id="SSF56281">
    <property type="entry name" value="Metallo-hydrolase/oxidoreductase"/>
    <property type="match status" value="1"/>
</dbReference>
<accession>A0ABR9X9R8</accession>
<reference evidence="2 3" key="1">
    <citation type="journal article" date="2021" name="Int. J. Syst. Evol. Microbiol.">
        <title>Salipiger mangrovisoli sp. nov., isolated from mangrove soil and the proposal for the reclassification of Paraphaeobacter pallidus as Salipiger pallidus comb. nov.</title>
        <authorList>
            <person name="Du J."/>
            <person name="Liu Y."/>
            <person name="Pei T."/>
            <person name="Deng M.R."/>
            <person name="Zhu H."/>
        </authorList>
    </citation>
    <scope>NUCLEOTIDE SEQUENCE [LARGE SCALE GENOMIC DNA]</scope>
    <source>
        <strain evidence="2 3">6D45A</strain>
    </source>
</reference>